<protein>
    <submittedName>
        <fullName evidence="1">Uncharacterized protein</fullName>
    </submittedName>
</protein>
<accession>A0ACB8FQX5</accession>
<reference evidence="1" key="1">
    <citation type="submission" date="2021-08" db="EMBL/GenBank/DDBJ databases">
        <title>The first chromosome-level gecko genome reveals the dynamic sex chromosomes of Neotropical dwarf geckos (Sphaerodactylidae: Sphaerodactylus).</title>
        <authorList>
            <person name="Pinto B.J."/>
            <person name="Keating S.E."/>
            <person name="Gamble T."/>
        </authorList>
    </citation>
    <scope>NUCLEOTIDE SEQUENCE</scope>
    <source>
        <strain evidence="1">TG3544</strain>
    </source>
</reference>
<evidence type="ECO:0000313" key="2">
    <source>
        <dbReference type="Proteomes" id="UP000827872"/>
    </source>
</evidence>
<proteinExistence type="predicted"/>
<name>A0ACB8FQX5_9SAUR</name>
<gene>
    <name evidence="1" type="ORF">K3G42_026774</name>
</gene>
<comment type="caution">
    <text evidence="1">The sequence shown here is derived from an EMBL/GenBank/DDBJ whole genome shotgun (WGS) entry which is preliminary data.</text>
</comment>
<dbReference type="Proteomes" id="UP000827872">
    <property type="component" value="Linkage Group LG06"/>
</dbReference>
<evidence type="ECO:0000313" key="1">
    <source>
        <dbReference type="EMBL" id="KAH8007963.1"/>
    </source>
</evidence>
<sequence length="125" mass="14149">MKILKLFFTVSQFIIILQLCNVCVLRIWPLCLCKTLIQKLPELAFRCRSPLCTGTAFAVNAKSRVFLHSPPSSTKKTTFQNFFFGVPISEGKSVQVKEGAHNYLLFVSHFSIFSVHSVFLDTLMS</sequence>
<keyword evidence="2" id="KW-1185">Reference proteome</keyword>
<dbReference type="EMBL" id="CM037619">
    <property type="protein sequence ID" value="KAH8007963.1"/>
    <property type="molecule type" value="Genomic_DNA"/>
</dbReference>
<organism evidence="1 2">
    <name type="scientific">Sphaerodactylus townsendi</name>
    <dbReference type="NCBI Taxonomy" id="933632"/>
    <lineage>
        <taxon>Eukaryota</taxon>
        <taxon>Metazoa</taxon>
        <taxon>Chordata</taxon>
        <taxon>Craniata</taxon>
        <taxon>Vertebrata</taxon>
        <taxon>Euteleostomi</taxon>
        <taxon>Lepidosauria</taxon>
        <taxon>Squamata</taxon>
        <taxon>Bifurcata</taxon>
        <taxon>Gekkota</taxon>
        <taxon>Sphaerodactylidae</taxon>
        <taxon>Sphaerodactylus</taxon>
    </lineage>
</organism>